<name>A0AA35U300_GEOBA</name>
<evidence type="ECO:0000313" key="5">
    <source>
        <dbReference type="EMBL" id="CAI8058231.1"/>
    </source>
</evidence>
<proteinExistence type="inferred from homology"/>
<dbReference type="PANTHER" id="PTHR12446">
    <property type="entry name" value="TESMIN/TSO1-RELATED"/>
    <property type="match status" value="1"/>
</dbReference>
<gene>
    <name evidence="5" type="ORF">GBAR_LOCUS31668</name>
</gene>
<evidence type="ECO:0000259" key="4">
    <source>
        <dbReference type="PROSITE" id="PS51634"/>
    </source>
</evidence>
<reference evidence="5" key="1">
    <citation type="submission" date="2023-03" db="EMBL/GenBank/DDBJ databases">
        <authorList>
            <person name="Steffen K."/>
            <person name="Cardenas P."/>
        </authorList>
    </citation>
    <scope>NUCLEOTIDE SEQUENCE</scope>
</reference>
<comment type="caution">
    <text evidence="5">The sequence shown here is derived from an EMBL/GenBank/DDBJ whole genome shotgun (WGS) entry which is preliminary data.</text>
</comment>
<dbReference type="SMART" id="SM01114">
    <property type="entry name" value="CXC"/>
    <property type="match status" value="2"/>
</dbReference>
<accession>A0AA35U300</accession>
<dbReference type="InterPro" id="IPR033467">
    <property type="entry name" value="Tesmin/TSO1-like_CXC"/>
</dbReference>
<protein>
    <submittedName>
        <fullName evidence="5">Protein lin-54 homolog</fullName>
    </submittedName>
</protein>
<dbReference type="GO" id="GO:0005634">
    <property type="term" value="C:nucleus"/>
    <property type="evidence" value="ECO:0007669"/>
    <property type="project" value="UniProtKB-SubCell"/>
</dbReference>
<keyword evidence="6" id="KW-1185">Reference proteome</keyword>
<dbReference type="InterPro" id="IPR028307">
    <property type="entry name" value="Lin-54_fam"/>
</dbReference>
<keyword evidence="3" id="KW-0539">Nucleus</keyword>
<feature type="domain" description="CRC" evidence="4">
    <location>
        <begin position="150"/>
        <end position="263"/>
    </location>
</feature>
<dbReference type="Pfam" id="PF03638">
    <property type="entry name" value="TCR"/>
    <property type="match status" value="2"/>
</dbReference>
<evidence type="ECO:0000256" key="3">
    <source>
        <dbReference type="ARBA" id="ARBA00023242"/>
    </source>
</evidence>
<sequence>MNRSGVPTPSPLSPGGKRVMVKPLYFTTPAVITASSAPSPSLTQLTSHLTPAQAQTIDHLLHSVKQLSASGLSTNLHAVQPQLTARNKPLMPKASAPPVITSALPVSLQPVAHQNMVIPVPQPQAPLPSPATLPPIDDPPRPPAVRANKPRKPCHCKNSQCLKLYCDCFANGEFCREGCQCHNCKNNVDHAEERARAVKICLDRNPHAFKPKVGPNKSGDVRRHVKGCNCKRSGCLKNYCECYEAKIPCSGLCRCIGCRNLPDKPENKSLMHLADAADLRTQQQAAASHLLETLEFTPASAEPLSRHGQRLPFSFINKEVSKATCLCLLEEASHAQMSGKSVEEVERAVLEEFGRCMRQIISSAQSASRDSQNAPVM</sequence>
<dbReference type="Proteomes" id="UP001174909">
    <property type="component" value="Unassembled WGS sequence"/>
</dbReference>
<organism evidence="5 6">
    <name type="scientific">Geodia barretti</name>
    <name type="common">Barrett's horny sponge</name>
    <dbReference type="NCBI Taxonomy" id="519541"/>
    <lineage>
        <taxon>Eukaryota</taxon>
        <taxon>Metazoa</taxon>
        <taxon>Porifera</taxon>
        <taxon>Demospongiae</taxon>
        <taxon>Heteroscleromorpha</taxon>
        <taxon>Tetractinellida</taxon>
        <taxon>Astrophorina</taxon>
        <taxon>Geodiidae</taxon>
        <taxon>Geodia</taxon>
    </lineage>
</organism>
<dbReference type="AlphaFoldDB" id="A0AA35U300"/>
<comment type="subcellular location">
    <subcellularLocation>
        <location evidence="1">Nucleus</location>
    </subcellularLocation>
</comment>
<dbReference type="GO" id="GO:0006355">
    <property type="term" value="P:regulation of DNA-templated transcription"/>
    <property type="evidence" value="ECO:0007669"/>
    <property type="project" value="TreeGrafter"/>
</dbReference>
<dbReference type="PANTHER" id="PTHR12446:SF34">
    <property type="entry name" value="PROTEIN LIN-54 HOMOLOG"/>
    <property type="match status" value="1"/>
</dbReference>
<evidence type="ECO:0000256" key="2">
    <source>
        <dbReference type="ARBA" id="ARBA00007267"/>
    </source>
</evidence>
<evidence type="ECO:0000313" key="6">
    <source>
        <dbReference type="Proteomes" id="UP001174909"/>
    </source>
</evidence>
<dbReference type="InterPro" id="IPR005172">
    <property type="entry name" value="CRC"/>
</dbReference>
<evidence type="ECO:0000256" key="1">
    <source>
        <dbReference type="ARBA" id="ARBA00004123"/>
    </source>
</evidence>
<comment type="similarity">
    <text evidence="2">Belongs to the lin-54 family.</text>
</comment>
<dbReference type="PROSITE" id="PS51634">
    <property type="entry name" value="CRC"/>
    <property type="match status" value="1"/>
</dbReference>
<dbReference type="EMBL" id="CASHTH010004498">
    <property type="protein sequence ID" value="CAI8058231.1"/>
    <property type="molecule type" value="Genomic_DNA"/>
</dbReference>